<protein>
    <submittedName>
        <fullName evidence="2">Uncharacterized protein</fullName>
    </submittedName>
</protein>
<sequence length="100" mass="10549">MKVALVVLLMDVVIAFLAAIDGVVVVVLWGWFAVPLGLPTIGVAHAVGISVLVALVVAAPVPKSAEDDDEWEEIYRLVRISLYRALLALAVGYGAHLAMG</sequence>
<name>A0A0F9MKA9_9ZZZZ</name>
<keyword evidence="1" id="KW-0472">Membrane</keyword>
<gene>
    <name evidence="2" type="ORF">LCGC14_1449150</name>
</gene>
<comment type="caution">
    <text evidence="2">The sequence shown here is derived from an EMBL/GenBank/DDBJ whole genome shotgun (WGS) entry which is preliminary data.</text>
</comment>
<dbReference type="EMBL" id="LAZR01009961">
    <property type="protein sequence ID" value="KKM69602.1"/>
    <property type="molecule type" value="Genomic_DNA"/>
</dbReference>
<dbReference type="AlphaFoldDB" id="A0A0F9MKA9"/>
<organism evidence="2">
    <name type="scientific">marine sediment metagenome</name>
    <dbReference type="NCBI Taxonomy" id="412755"/>
    <lineage>
        <taxon>unclassified sequences</taxon>
        <taxon>metagenomes</taxon>
        <taxon>ecological metagenomes</taxon>
    </lineage>
</organism>
<evidence type="ECO:0000313" key="2">
    <source>
        <dbReference type="EMBL" id="KKM69602.1"/>
    </source>
</evidence>
<keyword evidence="1" id="KW-0812">Transmembrane</keyword>
<feature type="transmembrane region" description="Helical" evidence="1">
    <location>
        <begin position="82"/>
        <end position="99"/>
    </location>
</feature>
<keyword evidence="1" id="KW-1133">Transmembrane helix</keyword>
<evidence type="ECO:0000256" key="1">
    <source>
        <dbReference type="SAM" id="Phobius"/>
    </source>
</evidence>
<feature type="transmembrane region" description="Helical" evidence="1">
    <location>
        <begin position="38"/>
        <end position="61"/>
    </location>
</feature>
<reference evidence="2" key="1">
    <citation type="journal article" date="2015" name="Nature">
        <title>Complex archaea that bridge the gap between prokaryotes and eukaryotes.</title>
        <authorList>
            <person name="Spang A."/>
            <person name="Saw J.H."/>
            <person name="Jorgensen S.L."/>
            <person name="Zaremba-Niedzwiedzka K."/>
            <person name="Martijn J."/>
            <person name="Lind A.E."/>
            <person name="van Eijk R."/>
            <person name="Schleper C."/>
            <person name="Guy L."/>
            <person name="Ettema T.J."/>
        </authorList>
    </citation>
    <scope>NUCLEOTIDE SEQUENCE</scope>
</reference>
<proteinExistence type="predicted"/>
<feature type="transmembrane region" description="Helical" evidence="1">
    <location>
        <begin position="12"/>
        <end position="32"/>
    </location>
</feature>
<accession>A0A0F9MKA9</accession>